<evidence type="ECO:0000256" key="1">
    <source>
        <dbReference type="SAM" id="MobiDB-lite"/>
    </source>
</evidence>
<feature type="region of interest" description="Disordered" evidence="1">
    <location>
        <begin position="1"/>
        <end position="54"/>
    </location>
</feature>
<dbReference type="EMBL" id="QUMQ01000001">
    <property type="protein sequence ID" value="REF94235.1"/>
    <property type="molecule type" value="Genomic_DNA"/>
</dbReference>
<dbReference type="Proteomes" id="UP000256913">
    <property type="component" value="Unassembled WGS sequence"/>
</dbReference>
<dbReference type="RefSeq" id="WP_239097308.1">
    <property type="nucleotide sequence ID" value="NZ_BONB01000027.1"/>
</dbReference>
<evidence type="ECO:0000256" key="2">
    <source>
        <dbReference type="SAM" id="Phobius"/>
    </source>
</evidence>
<feature type="compositionally biased region" description="Pro residues" evidence="1">
    <location>
        <begin position="1"/>
        <end position="14"/>
    </location>
</feature>
<name>A0A3D9ZAC3_9ACTN</name>
<accession>A0A3D9ZAC3</accession>
<organism evidence="3 4">
    <name type="scientific">Asanoa ferruginea</name>
    <dbReference type="NCBI Taxonomy" id="53367"/>
    <lineage>
        <taxon>Bacteria</taxon>
        <taxon>Bacillati</taxon>
        <taxon>Actinomycetota</taxon>
        <taxon>Actinomycetes</taxon>
        <taxon>Micromonosporales</taxon>
        <taxon>Micromonosporaceae</taxon>
        <taxon>Asanoa</taxon>
    </lineage>
</organism>
<feature type="compositionally biased region" description="Pro residues" evidence="1">
    <location>
        <begin position="23"/>
        <end position="54"/>
    </location>
</feature>
<protein>
    <recommendedName>
        <fullName evidence="5">DUF3887 domain-containing protein</fullName>
    </recommendedName>
</protein>
<keyword evidence="2" id="KW-1133">Transmembrane helix</keyword>
<evidence type="ECO:0000313" key="3">
    <source>
        <dbReference type="EMBL" id="REF94235.1"/>
    </source>
</evidence>
<comment type="caution">
    <text evidence="3">The sequence shown here is derived from an EMBL/GenBank/DDBJ whole genome shotgun (WGS) entry which is preliminary data.</text>
</comment>
<keyword evidence="4" id="KW-1185">Reference proteome</keyword>
<sequence>MNPMPGPPEIPTGPPSGYDTPAPDSPAPAPGGSPLFPGPPAPPPGPGVVPPFAAPPTEGRTMRLWLGLGAAGLAVLLCCGGGIVALSGLTVFGVRALDERARVGATDYLSALERSEYAQAYALLCEDQQARQTASDFAREQARSPRISSFQVRKTEMVTSIVVPVDIVYATGSSSTLKFVMEQDTATGDLEVCGTTD</sequence>
<dbReference type="AlphaFoldDB" id="A0A3D9ZAC3"/>
<evidence type="ECO:0000313" key="4">
    <source>
        <dbReference type="Proteomes" id="UP000256913"/>
    </source>
</evidence>
<evidence type="ECO:0008006" key="5">
    <source>
        <dbReference type="Google" id="ProtNLM"/>
    </source>
</evidence>
<reference evidence="3 4" key="1">
    <citation type="submission" date="2018-08" db="EMBL/GenBank/DDBJ databases">
        <title>Sequencing the genomes of 1000 actinobacteria strains.</title>
        <authorList>
            <person name="Klenk H.-P."/>
        </authorList>
    </citation>
    <scope>NUCLEOTIDE SEQUENCE [LARGE SCALE GENOMIC DNA]</scope>
    <source>
        <strain evidence="3 4">DSM 44099</strain>
    </source>
</reference>
<gene>
    <name evidence="3" type="ORF">DFJ67_0151</name>
</gene>
<proteinExistence type="predicted"/>
<feature type="transmembrane region" description="Helical" evidence="2">
    <location>
        <begin position="64"/>
        <end position="92"/>
    </location>
</feature>
<keyword evidence="2" id="KW-0812">Transmembrane</keyword>
<keyword evidence="2" id="KW-0472">Membrane</keyword>